<dbReference type="GO" id="GO:0006887">
    <property type="term" value="P:exocytosis"/>
    <property type="evidence" value="ECO:0007669"/>
    <property type="project" value="TreeGrafter"/>
</dbReference>
<dbReference type="PANTHER" id="PTHR13015:SF0">
    <property type="entry name" value="WASH COMPLEX SUBUNIT 3"/>
    <property type="match status" value="1"/>
</dbReference>
<dbReference type="InterPro" id="IPR019309">
    <property type="entry name" value="WASHC3"/>
</dbReference>
<keyword evidence="3 5" id="KW-0863">Zinc-finger</keyword>
<dbReference type="GeneID" id="20815692"/>
<feature type="domain" description="MYND-type" evidence="7">
    <location>
        <begin position="23"/>
        <end position="60"/>
    </location>
</feature>
<dbReference type="RefSeq" id="XP_009839622.1">
    <property type="nucleotide sequence ID" value="XM_009841320.1"/>
</dbReference>
<dbReference type="Gene3D" id="6.10.140.2220">
    <property type="match status" value="1"/>
</dbReference>
<evidence type="ECO:0000256" key="1">
    <source>
        <dbReference type="ARBA" id="ARBA00006290"/>
    </source>
</evidence>
<dbReference type="VEuPathDB" id="FungiDB:H257_13696"/>
<keyword evidence="4" id="KW-0862">Zinc</keyword>
<comment type="similarity">
    <text evidence="1">Belongs to the CCDC53 family.</text>
</comment>
<gene>
    <name evidence="8" type="ORF">H257_13696</name>
</gene>
<evidence type="ECO:0000256" key="3">
    <source>
        <dbReference type="ARBA" id="ARBA00022771"/>
    </source>
</evidence>
<reference evidence="8" key="1">
    <citation type="submission" date="2013-12" db="EMBL/GenBank/DDBJ databases">
        <title>The Genome Sequence of Aphanomyces astaci APO3.</title>
        <authorList>
            <consortium name="The Broad Institute Genomics Platform"/>
            <person name="Russ C."/>
            <person name="Tyler B."/>
            <person name="van West P."/>
            <person name="Dieguez-Uribeondo J."/>
            <person name="Young S.K."/>
            <person name="Zeng Q."/>
            <person name="Gargeya S."/>
            <person name="Fitzgerald M."/>
            <person name="Abouelleil A."/>
            <person name="Alvarado L."/>
            <person name="Chapman S.B."/>
            <person name="Gainer-Dewar J."/>
            <person name="Goldberg J."/>
            <person name="Griggs A."/>
            <person name="Gujja S."/>
            <person name="Hansen M."/>
            <person name="Howarth C."/>
            <person name="Imamovic A."/>
            <person name="Ireland A."/>
            <person name="Larimer J."/>
            <person name="McCowan C."/>
            <person name="Murphy C."/>
            <person name="Pearson M."/>
            <person name="Poon T.W."/>
            <person name="Priest M."/>
            <person name="Roberts A."/>
            <person name="Saif S."/>
            <person name="Shea T."/>
            <person name="Sykes S."/>
            <person name="Wortman J."/>
            <person name="Nusbaum C."/>
            <person name="Birren B."/>
        </authorList>
    </citation>
    <scope>NUCLEOTIDE SEQUENCE [LARGE SCALE GENOMIC DNA]</scope>
    <source>
        <strain evidence="8">APO3</strain>
    </source>
</reference>
<feature type="region of interest" description="Disordered" evidence="6">
    <location>
        <begin position="218"/>
        <end position="239"/>
    </location>
</feature>
<evidence type="ECO:0000256" key="5">
    <source>
        <dbReference type="PROSITE-ProRule" id="PRU00134"/>
    </source>
</evidence>
<dbReference type="STRING" id="112090.W4FVW0"/>
<dbReference type="InterPro" id="IPR002893">
    <property type="entry name" value="Znf_MYND"/>
</dbReference>
<feature type="region of interest" description="Disordered" evidence="6">
    <location>
        <begin position="171"/>
        <end position="192"/>
    </location>
</feature>
<dbReference type="AlphaFoldDB" id="W4FVW0"/>
<proteinExistence type="inferred from homology"/>
<evidence type="ECO:0000256" key="6">
    <source>
        <dbReference type="SAM" id="MobiDB-lite"/>
    </source>
</evidence>
<feature type="compositionally biased region" description="Low complexity" evidence="6">
    <location>
        <begin position="225"/>
        <end position="239"/>
    </location>
</feature>
<dbReference type="SUPFAM" id="SSF144232">
    <property type="entry name" value="HIT/MYND zinc finger-like"/>
    <property type="match status" value="1"/>
</dbReference>
<accession>W4FVW0</accession>
<dbReference type="EMBL" id="KI913163">
    <property type="protein sequence ID" value="ETV70959.1"/>
    <property type="molecule type" value="Genomic_DNA"/>
</dbReference>
<dbReference type="PROSITE" id="PS50865">
    <property type="entry name" value="ZF_MYND_2"/>
    <property type="match status" value="1"/>
</dbReference>
<evidence type="ECO:0000256" key="4">
    <source>
        <dbReference type="ARBA" id="ARBA00022833"/>
    </source>
</evidence>
<evidence type="ECO:0000313" key="8">
    <source>
        <dbReference type="EMBL" id="ETV70959.1"/>
    </source>
</evidence>
<feature type="region of interest" description="Disordered" evidence="6">
    <location>
        <begin position="431"/>
        <end position="459"/>
    </location>
</feature>
<dbReference type="GO" id="GO:0030041">
    <property type="term" value="P:actin filament polymerization"/>
    <property type="evidence" value="ECO:0007669"/>
    <property type="project" value="TreeGrafter"/>
</dbReference>
<feature type="region of interest" description="Disordered" evidence="6">
    <location>
        <begin position="68"/>
        <end position="99"/>
    </location>
</feature>
<feature type="compositionally biased region" description="Acidic residues" evidence="6">
    <location>
        <begin position="69"/>
        <end position="87"/>
    </location>
</feature>
<sequence length="810" mass="88515">MAESDSDDELMRALQGHGQPEECAYCQTEGATFPCTKCNSVVYCDNGCLRRHFKAHRDHCIKVYLKEESESESEYEDDDDEEEEEEKADALSRRRSGRGSALFRGSSQVFQNGSGSMMIPGLTEEQIAQLVKLSSKSTDVLKSSNEISGLKAQLEEMMKSQVNMQELAGRVTTMQQTQETQQQASSTSSTLLQKSASLKQHELEKLMHKLEALEQRANFSGGGAPPTSSSSSSTMPPMMMMMPPPPPVVIYTPLLVQNDDKFKKYFKLLKMAMPVDQIKAKMEVEGVPPALLDTPTAISPNDPGAPPGAYLPLTVGEDPKFKKYFKLQEMHIPVDQIKMKMEAEGLDPDLLDHPEKVSPHDPGPPAVNGGGFAFPGAAPALLQPVAAPYIPLLVKDDPAFKKYFKLMSMGMPVEQVELKMKAEGFDASVLATPDAVSPNDPGPPPPQAPTPPVSGGPMGGVSMEQMFAMVMHHQQMIQSGAAGGSGMRTAPNGDGGAAPVRSVKDQMAAELAAASDAVHDIFGEDTVKATGGGMTMVEQLEKKARKDLNKKLVDNIDAINTTIQDLLTVQFTTEAQAVQYATDAAKRLDAFGLTLGVDANQTWSARLLIKNKDTRDWYFNEQQRMDAGHAYLRLWSLSTLANDVSQLTQKYDQIVNAPVVLSAQNKNKIEVIDKFTNLLKDAVKLKHKIFKNKTYDDELARMATLNIPQEYDKHGDELIDAAAILAAAALDFADEELRVLDKTVRAKKIRASATVHVGEKAVQLVGIVNKLGARGMDAVNARMGPLDEQLNAIKEQFFADKDEEEEDDVL</sequence>
<evidence type="ECO:0000256" key="2">
    <source>
        <dbReference type="ARBA" id="ARBA00022723"/>
    </source>
</evidence>
<dbReference type="PANTHER" id="PTHR13015">
    <property type="entry name" value="PROTEIN AD-016-RELATED"/>
    <property type="match status" value="1"/>
</dbReference>
<evidence type="ECO:0000259" key="7">
    <source>
        <dbReference type="PROSITE" id="PS50865"/>
    </source>
</evidence>
<dbReference type="GO" id="GO:0008270">
    <property type="term" value="F:zinc ion binding"/>
    <property type="evidence" value="ECO:0007669"/>
    <property type="project" value="UniProtKB-KW"/>
</dbReference>
<organism evidence="8">
    <name type="scientific">Aphanomyces astaci</name>
    <name type="common">Crayfish plague agent</name>
    <dbReference type="NCBI Taxonomy" id="112090"/>
    <lineage>
        <taxon>Eukaryota</taxon>
        <taxon>Sar</taxon>
        <taxon>Stramenopiles</taxon>
        <taxon>Oomycota</taxon>
        <taxon>Saprolegniomycetes</taxon>
        <taxon>Saprolegniales</taxon>
        <taxon>Verrucalvaceae</taxon>
        <taxon>Aphanomyces</taxon>
    </lineage>
</organism>
<dbReference type="PROSITE" id="PS01360">
    <property type="entry name" value="ZF_MYND_1"/>
    <property type="match status" value="1"/>
</dbReference>
<feature type="compositionally biased region" description="Low complexity" evidence="6">
    <location>
        <begin position="172"/>
        <end position="192"/>
    </location>
</feature>
<dbReference type="Pfam" id="PF01753">
    <property type="entry name" value="zf-MYND"/>
    <property type="match status" value="1"/>
</dbReference>
<dbReference type="OrthoDB" id="268027at2759"/>
<protein>
    <recommendedName>
        <fullName evidence="7">MYND-type domain-containing protein</fullName>
    </recommendedName>
</protein>
<name>W4FVW0_APHAT</name>
<keyword evidence="2" id="KW-0479">Metal-binding</keyword>
<feature type="compositionally biased region" description="Pro residues" evidence="6">
    <location>
        <begin position="440"/>
        <end position="454"/>
    </location>
</feature>
<dbReference type="Pfam" id="PF10152">
    <property type="entry name" value="CCDC53"/>
    <property type="match status" value="3"/>
</dbReference>
<dbReference type="GO" id="GO:0071203">
    <property type="term" value="C:WASH complex"/>
    <property type="evidence" value="ECO:0007669"/>
    <property type="project" value="InterPro"/>
</dbReference>